<dbReference type="PRINTS" id="PR00601">
    <property type="entry name" value="BACFERRITIN"/>
</dbReference>
<keyword evidence="4 6" id="KW-0479">Metal-binding</keyword>
<evidence type="ECO:0000256" key="4">
    <source>
        <dbReference type="ARBA" id="ARBA00022723"/>
    </source>
</evidence>
<dbReference type="NCBIfam" id="TIGR00754">
    <property type="entry name" value="bfr"/>
    <property type="match status" value="1"/>
</dbReference>
<dbReference type="AlphaFoldDB" id="A0A517T3C2"/>
<evidence type="ECO:0000259" key="9">
    <source>
        <dbReference type="PROSITE" id="PS50905"/>
    </source>
</evidence>
<dbReference type="RefSeq" id="WP_145258721.1">
    <property type="nucleotide sequence ID" value="NZ_CP036316.1"/>
</dbReference>
<evidence type="ECO:0000256" key="7">
    <source>
        <dbReference type="PIRSR" id="PIRSR002560-1"/>
    </source>
</evidence>
<dbReference type="PIRSF" id="PIRSF002560">
    <property type="entry name" value="Bacterioferritin"/>
    <property type="match status" value="1"/>
</dbReference>
<dbReference type="InterPro" id="IPR008331">
    <property type="entry name" value="Ferritin_DPS_dom"/>
</dbReference>
<evidence type="ECO:0000256" key="2">
    <source>
        <dbReference type="ARBA" id="ARBA00022434"/>
    </source>
</evidence>
<dbReference type="PROSITE" id="PS00549">
    <property type="entry name" value="BACTERIOFERRITIN"/>
    <property type="match status" value="1"/>
</dbReference>
<feature type="binding site" evidence="7">
    <location>
        <position position="128"/>
    </location>
    <ligand>
        <name>Fe cation</name>
        <dbReference type="ChEBI" id="CHEBI:24875"/>
        <label>1</label>
    </ligand>
</feature>
<protein>
    <recommendedName>
        <fullName evidence="6 8">Bacterioferritin</fullName>
        <ecNumber evidence="6">1.16.3.1</ecNumber>
    </recommendedName>
</protein>
<evidence type="ECO:0000256" key="1">
    <source>
        <dbReference type="ARBA" id="ARBA00008093"/>
    </source>
</evidence>
<dbReference type="OrthoDB" id="9800505at2"/>
<dbReference type="GO" id="GO:0005829">
    <property type="term" value="C:cytosol"/>
    <property type="evidence" value="ECO:0007669"/>
    <property type="project" value="TreeGrafter"/>
</dbReference>
<evidence type="ECO:0000256" key="6">
    <source>
        <dbReference type="PIRNR" id="PIRNR002560"/>
    </source>
</evidence>
<dbReference type="EC" id="1.16.3.1" evidence="6"/>
<keyword evidence="5 6" id="KW-0408">Iron</keyword>
<comment type="catalytic activity">
    <reaction evidence="6">
        <text>4 Fe(2+) + O2 + 4 H(+) = 4 Fe(3+) + 2 H2O</text>
        <dbReference type="Rhea" id="RHEA:11148"/>
        <dbReference type="ChEBI" id="CHEBI:15377"/>
        <dbReference type="ChEBI" id="CHEBI:15378"/>
        <dbReference type="ChEBI" id="CHEBI:15379"/>
        <dbReference type="ChEBI" id="CHEBI:29033"/>
        <dbReference type="ChEBI" id="CHEBI:29034"/>
        <dbReference type="EC" id="1.16.3.1"/>
    </reaction>
</comment>
<dbReference type="InterPro" id="IPR009040">
    <property type="entry name" value="Ferritin-like_diiron"/>
</dbReference>
<keyword evidence="11" id="KW-1185">Reference proteome</keyword>
<accession>A0A517T3C2</accession>
<dbReference type="PANTHER" id="PTHR30295">
    <property type="entry name" value="BACTERIOFERRITIN"/>
    <property type="match status" value="1"/>
</dbReference>
<dbReference type="Gene3D" id="1.20.1260.10">
    <property type="match status" value="1"/>
</dbReference>
<name>A0A517T3C2_9PLAN</name>
<keyword evidence="2 6" id="KW-0409">Iron storage</keyword>
<dbReference type="GO" id="GO:0004322">
    <property type="term" value="F:ferroxidase activity"/>
    <property type="evidence" value="ECO:0007669"/>
    <property type="project" value="UniProtKB-EC"/>
</dbReference>
<reference evidence="10 11" key="1">
    <citation type="submission" date="2019-02" db="EMBL/GenBank/DDBJ databases">
        <title>Deep-cultivation of Planctomycetes and their phenomic and genomic characterization uncovers novel biology.</title>
        <authorList>
            <person name="Wiegand S."/>
            <person name="Jogler M."/>
            <person name="Boedeker C."/>
            <person name="Pinto D."/>
            <person name="Vollmers J."/>
            <person name="Rivas-Marin E."/>
            <person name="Kohn T."/>
            <person name="Peeters S.H."/>
            <person name="Heuer A."/>
            <person name="Rast P."/>
            <person name="Oberbeckmann S."/>
            <person name="Bunk B."/>
            <person name="Jeske O."/>
            <person name="Meyerdierks A."/>
            <person name="Storesund J.E."/>
            <person name="Kallscheuer N."/>
            <person name="Luecker S."/>
            <person name="Lage O.M."/>
            <person name="Pohl T."/>
            <person name="Merkel B.J."/>
            <person name="Hornburger P."/>
            <person name="Mueller R.-W."/>
            <person name="Bruemmer F."/>
            <person name="Labrenz M."/>
            <person name="Spormann A.M."/>
            <person name="Op den Camp H."/>
            <person name="Overmann J."/>
            <person name="Amann R."/>
            <person name="Jetten M.S.M."/>
            <person name="Mascher T."/>
            <person name="Medema M.H."/>
            <person name="Devos D.P."/>
            <person name="Kaster A.-K."/>
            <person name="Ovreas L."/>
            <person name="Rohde M."/>
            <person name="Galperin M.Y."/>
            <person name="Jogler C."/>
        </authorList>
    </citation>
    <scope>NUCLEOTIDE SEQUENCE [LARGE SCALE GENOMIC DNA]</scope>
    <source>
        <strain evidence="10 11">V22</strain>
    </source>
</reference>
<keyword evidence="10" id="KW-0560">Oxidoreductase</keyword>
<dbReference type="Proteomes" id="UP000319976">
    <property type="component" value="Chromosome"/>
</dbReference>
<dbReference type="InterPro" id="IPR012347">
    <property type="entry name" value="Ferritin-like"/>
</dbReference>
<dbReference type="GO" id="GO:0006826">
    <property type="term" value="P:iron ion transport"/>
    <property type="evidence" value="ECO:0007669"/>
    <property type="project" value="InterPro"/>
</dbReference>
<dbReference type="PROSITE" id="PS50905">
    <property type="entry name" value="FERRITIN_LIKE"/>
    <property type="match status" value="1"/>
</dbReference>
<dbReference type="Pfam" id="PF00210">
    <property type="entry name" value="Ferritin"/>
    <property type="match status" value="1"/>
</dbReference>
<evidence type="ECO:0000313" key="11">
    <source>
        <dbReference type="Proteomes" id="UP000319976"/>
    </source>
</evidence>
<dbReference type="KEGG" id="chya:V22_00640"/>
<organism evidence="10 11">
    <name type="scientific">Calycomorphotria hydatis</name>
    <dbReference type="NCBI Taxonomy" id="2528027"/>
    <lineage>
        <taxon>Bacteria</taxon>
        <taxon>Pseudomonadati</taxon>
        <taxon>Planctomycetota</taxon>
        <taxon>Planctomycetia</taxon>
        <taxon>Planctomycetales</taxon>
        <taxon>Planctomycetaceae</taxon>
        <taxon>Calycomorphotria</taxon>
    </lineage>
</organism>
<dbReference type="GO" id="GO:0006879">
    <property type="term" value="P:intracellular iron ion homeostasis"/>
    <property type="evidence" value="ECO:0007669"/>
    <property type="project" value="UniProtKB-KW"/>
</dbReference>
<feature type="binding site" description="axial binding residue" evidence="7">
    <location>
        <position position="52"/>
    </location>
    <ligand>
        <name>heme b</name>
        <dbReference type="ChEBI" id="CHEBI:60344"/>
        <note>ligand shared between dimeric partners</note>
    </ligand>
    <ligandPart>
        <name>Fe</name>
        <dbReference type="ChEBI" id="CHEBI:18248"/>
    </ligandPart>
</feature>
<gene>
    <name evidence="10" type="primary">bfr</name>
    <name evidence="10" type="ORF">V22_00640</name>
</gene>
<proteinExistence type="inferred from homology"/>
<evidence type="ECO:0000256" key="3">
    <source>
        <dbReference type="ARBA" id="ARBA00022617"/>
    </source>
</evidence>
<evidence type="ECO:0000256" key="8">
    <source>
        <dbReference type="RuleBase" id="RU000623"/>
    </source>
</evidence>
<feature type="binding site" evidence="7">
    <location>
        <position position="51"/>
    </location>
    <ligand>
        <name>Fe cation</name>
        <dbReference type="ChEBI" id="CHEBI:24875"/>
        <label>2</label>
    </ligand>
</feature>
<feature type="binding site" evidence="7">
    <location>
        <position position="18"/>
    </location>
    <ligand>
        <name>Fe cation</name>
        <dbReference type="ChEBI" id="CHEBI:24875"/>
        <label>1</label>
    </ligand>
</feature>
<evidence type="ECO:0000256" key="5">
    <source>
        <dbReference type="ARBA" id="ARBA00023004"/>
    </source>
</evidence>
<evidence type="ECO:0000313" key="10">
    <source>
        <dbReference type="EMBL" id="QDT62866.1"/>
    </source>
</evidence>
<comment type="function">
    <text evidence="6">Iron-storage protein, whose ferroxidase center binds Fe(2+), oxidizes it using dioxygen to Fe(3+), and participates in the subsequent Fe(3+) oxide mineral core formation within the central cavity of the BFR protein shell.</text>
</comment>
<feature type="binding site" evidence="7">
    <location>
        <position position="50"/>
    </location>
    <ligand>
        <name>Fe cation</name>
        <dbReference type="ChEBI" id="CHEBI:24875"/>
        <label>3</label>
    </ligand>
</feature>
<sequence length="166" mass="18634">MKGSEKVIDALNDGLTIELTAINLYFIHSKMCYNWGLNDLGKLYYNESIEEMKHADEVIDRILFLDGVPEIARYHTIKVGSNVEEMIANGLELETLGRNTYNAGVKLCVEEGDNGTRAIMERNILETEHSIDWCEAQMDKIKLMGMQNYLAHHAGGIDLEGKPGEG</sequence>
<comment type="similarity">
    <text evidence="1 6 8">Belongs to the bacterioferritin family.</text>
</comment>
<dbReference type="InterPro" id="IPR009078">
    <property type="entry name" value="Ferritin-like_SF"/>
</dbReference>
<feature type="binding site" evidence="7">
    <location>
        <position position="54"/>
    </location>
    <ligand>
        <name>Fe cation</name>
        <dbReference type="ChEBI" id="CHEBI:24875"/>
        <label>1</label>
    </ligand>
</feature>
<dbReference type="GO" id="GO:0020037">
    <property type="term" value="F:heme binding"/>
    <property type="evidence" value="ECO:0007669"/>
    <property type="project" value="TreeGrafter"/>
</dbReference>
<feature type="binding site" evidence="7">
    <location>
        <position position="94"/>
    </location>
    <ligand>
        <name>Fe cation</name>
        <dbReference type="ChEBI" id="CHEBI:24875"/>
        <label>2</label>
    </ligand>
</feature>
<dbReference type="GO" id="GO:0008199">
    <property type="term" value="F:ferric iron binding"/>
    <property type="evidence" value="ECO:0007669"/>
    <property type="project" value="InterPro"/>
</dbReference>
<feature type="binding site" evidence="7">
    <location>
        <position position="51"/>
    </location>
    <ligand>
        <name>Fe cation</name>
        <dbReference type="ChEBI" id="CHEBI:24875"/>
        <label>1</label>
    </ligand>
</feature>
<feature type="domain" description="Ferritin-like diiron" evidence="9">
    <location>
        <begin position="1"/>
        <end position="145"/>
    </location>
</feature>
<keyword evidence="3 8" id="KW-0349">Heme</keyword>
<dbReference type="PANTHER" id="PTHR30295:SF0">
    <property type="entry name" value="BACTERIOFERRITIN"/>
    <property type="match status" value="1"/>
</dbReference>
<feature type="binding site" evidence="7">
    <location>
        <position position="128"/>
    </location>
    <ligand>
        <name>Fe cation</name>
        <dbReference type="ChEBI" id="CHEBI:24875"/>
        <label>2</label>
    </ligand>
</feature>
<dbReference type="EMBL" id="CP036316">
    <property type="protein sequence ID" value="QDT62866.1"/>
    <property type="molecule type" value="Genomic_DNA"/>
</dbReference>
<dbReference type="CDD" id="cd00907">
    <property type="entry name" value="Bacterioferritin"/>
    <property type="match status" value="1"/>
</dbReference>
<dbReference type="InterPro" id="IPR002024">
    <property type="entry name" value="Bacterioferritin"/>
</dbReference>
<dbReference type="SUPFAM" id="SSF47240">
    <property type="entry name" value="Ferritin-like"/>
    <property type="match status" value="1"/>
</dbReference>